<evidence type="ECO:0000313" key="2">
    <source>
        <dbReference type="Proteomes" id="UP000531813"/>
    </source>
</evidence>
<comment type="caution">
    <text evidence="1">The sequence shown here is derived from an EMBL/GenBank/DDBJ whole genome shotgun (WGS) entry which is preliminary data.</text>
</comment>
<accession>A0A3A6SLT2</accession>
<organism evidence="1 2">
    <name type="scientific">Escherichia coli</name>
    <dbReference type="NCBI Taxonomy" id="562"/>
    <lineage>
        <taxon>Bacteria</taxon>
        <taxon>Pseudomonadati</taxon>
        <taxon>Pseudomonadota</taxon>
        <taxon>Gammaproteobacteria</taxon>
        <taxon>Enterobacterales</taxon>
        <taxon>Enterobacteriaceae</taxon>
        <taxon>Escherichia</taxon>
    </lineage>
</organism>
<gene>
    <name evidence="1" type="ORF">GOP25_09650</name>
</gene>
<dbReference type="RefSeq" id="WP_000983099.1">
    <property type="nucleotide sequence ID" value="NZ_BLDZ01000032.1"/>
</dbReference>
<dbReference type="Proteomes" id="UP000531813">
    <property type="component" value="Unassembled WGS sequence"/>
</dbReference>
<dbReference type="EMBL" id="AASWIS010000008">
    <property type="protein sequence ID" value="EFH5892504.1"/>
    <property type="molecule type" value="Genomic_DNA"/>
</dbReference>
<sequence>MMQAPVITAALLVSPVLMVCLVFCLLAVLLMLILRGEWRKQKCARTRRHQRCRATAARLLARLTLWPDIELVSGQRLLKLLNGTLLTDKGERES</sequence>
<protein>
    <submittedName>
        <fullName evidence="1">Uncharacterized protein</fullName>
    </submittedName>
</protein>
<dbReference type="AlphaFoldDB" id="A0A3A6SLT2"/>
<reference evidence="1 2" key="1">
    <citation type="submission" date="2019-12" db="EMBL/GenBank/DDBJ databases">
        <authorList>
            <consortium name="GenomeTrakr network: Whole genome sequencing for foodborne pathogen traceback"/>
        </authorList>
    </citation>
    <scope>NUCLEOTIDE SEQUENCE [LARGE SCALE GENOMIC DNA]</scope>
    <source>
        <strain evidence="1 2">PSU-2243</strain>
    </source>
</reference>
<evidence type="ECO:0000313" key="1">
    <source>
        <dbReference type="EMBL" id="EFH5892504.1"/>
    </source>
</evidence>
<name>A0A3A6SLT2_ECOLX</name>
<proteinExistence type="predicted"/>